<name>A0ABT7X1T8_9BACE</name>
<reference evidence="1" key="1">
    <citation type="submission" date="2023-06" db="EMBL/GenBank/DDBJ databases">
        <authorList>
            <person name="Zeman M."/>
            <person name="Kubasova T."/>
            <person name="Jahodarova E."/>
            <person name="Nykrynova M."/>
            <person name="Rychlik I."/>
        </authorList>
    </citation>
    <scope>NUCLEOTIDE SEQUENCE</scope>
    <source>
        <strain evidence="1">84_SSukc20</strain>
    </source>
</reference>
<reference evidence="1" key="2">
    <citation type="submission" date="2024-05" db="EMBL/GenBank/DDBJ databases">
        <title>Identification and characterization of horizontal gene transfer across gut microbiota members of farm animals based on homology search.</title>
        <authorList>
            <person name="Schwarzerova J."/>
            <person name="Nykrynova M."/>
            <person name="Jureckova K."/>
            <person name="Cejkova D."/>
            <person name="Rychlik I."/>
        </authorList>
    </citation>
    <scope>NUCLEOTIDE SEQUENCE</scope>
    <source>
        <strain evidence="1">84_SSukc20</strain>
    </source>
</reference>
<dbReference type="Gene3D" id="3.40.50.1460">
    <property type="match status" value="1"/>
</dbReference>
<evidence type="ECO:0000313" key="1">
    <source>
        <dbReference type="EMBL" id="MDN0048054.1"/>
    </source>
</evidence>
<gene>
    <name evidence="1" type="ORF">QVO10_01410</name>
</gene>
<evidence type="ECO:0000313" key="2">
    <source>
        <dbReference type="Proteomes" id="UP001167871"/>
    </source>
</evidence>
<dbReference type="RefSeq" id="WP_301638894.1">
    <property type="nucleotide sequence ID" value="NZ_JAUEII010000002.1"/>
</dbReference>
<comment type="caution">
    <text evidence="1">The sequence shown here is derived from an EMBL/GenBank/DDBJ whole genome shotgun (WGS) entry which is preliminary data.</text>
</comment>
<proteinExistence type="predicted"/>
<sequence>MKRTLILIANTGTPDNPAYGARKDIDDYRSFFQSDEGGAWEENEILTFYSTDEDPLTKAFLLGSILERKKNGTEYFLIVFCGHGGATSKGESFFEFSPGEICELGTLKAFLYPSKYTLIADSCRSIELLEEGGRMPAIRTFSQVVPDSPYRKLCRDCYNRIIAESSSSAYTICYAAALGETAQDLGRMHGGLFSQTLLNTVSQRIPMVQQSVADEGVFCKYVNLLACVSDIADAMAQKSGNNQHPKCECKGGVDELPFIVCPNRQL</sequence>
<accession>A0ABT7X1T8</accession>
<dbReference type="EMBL" id="JAUEII010000002">
    <property type="protein sequence ID" value="MDN0048054.1"/>
    <property type="molecule type" value="Genomic_DNA"/>
</dbReference>
<organism evidence="1 2">
    <name type="scientific">Bacteroides gallinaceum</name>
    <dbReference type="NCBI Taxonomy" id="1462571"/>
    <lineage>
        <taxon>Bacteria</taxon>
        <taxon>Pseudomonadati</taxon>
        <taxon>Bacteroidota</taxon>
        <taxon>Bacteroidia</taxon>
        <taxon>Bacteroidales</taxon>
        <taxon>Bacteroidaceae</taxon>
        <taxon>Bacteroides</taxon>
    </lineage>
</organism>
<dbReference type="Proteomes" id="UP001167871">
    <property type="component" value="Unassembled WGS sequence"/>
</dbReference>
<evidence type="ECO:0008006" key="3">
    <source>
        <dbReference type="Google" id="ProtNLM"/>
    </source>
</evidence>
<keyword evidence="2" id="KW-1185">Reference proteome</keyword>
<protein>
    <recommendedName>
        <fullName evidence="3">Caspase family protein</fullName>
    </recommendedName>
</protein>